<dbReference type="GeneID" id="18814086"/>
<evidence type="ECO:0000313" key="2">
    <source>
        <dbReference type="EMBL" id="EGO28949.1"/>
    </source>
</evidence>
<dbReference type="KEGG" id="sla:SERLADRAFT_432955"/>
<accession>F8NI52</accession>
<sequence>MEVTTTKDDLPMEEIEAFFASQEALRQVVKPKVSPRKLTKQSGRKNVLHRPSGKTSSKESTDLNYVANHGIIEDSTVDKGRGEVYEKACIGQGLNLGLQLSWSGALPTKLPRRTWKAY</sequence>
<dbReference type="AlphaFoldDB" id="F8NI52"/>
<proteinExistence type="predicted"/>
<dbReference type="Proteomes" id="UP000008064">
    <property type="component" value="Unassembled WGS sequence"/>
</dbReference>
<gene>
    <name evidence="2" type="ORF">SERLADRAFT_432955</name>
</gene>
<feature type="region of interest" description="Disordered" evidence="1">
    <location>
        <begin position="31"/>
        <end position="62"/>
    </location>
</feature>
<dbReference type="EMBL" id="GL945429">
    <property type="protein sequence ID" value="EGO28949.1"/>
    <property type="molecule type" value="Genomic_DNA"/>
</dbReference>
<reference evidence="2" key="1">
    <citation type="submission" date="2011-04" db="EMBL/GenBank/DDBJ databases">
        <title>Evolution of plant cell wall degrading machinery underlies the functional diversity of forest fungi.</title>
        <authorList>
            <consortium name="US DOE Joint Genome Institute (JGI-PGF)"/>
            <person name="Eastwood D.C."/>
            <person name="Floudas D."/>
            <person name="Binder M."/>
            <person name="Majcherczyk A."/>
            <person name="Schneider P."/>
            <person name="Aerts A."/>
            <person name="Asiegbu F.O."/>
            <person name="Baker S.E."/>
            <person name="Barry K."/>
            <person name="Bendiksby M."/>
            <person name="Blumentritt M."/>
            <person name="Coutinho P.M."/>
            <person name="Cullen D."/>
            <person name="Cullen D."/>
            <person name="Gathman A."/>
            <person name="Goodell B."/>
            <person name="Henrissat B."/>
            <person name="Ihrmark K."/>
            <person name="Kauserud H."/>
            <person name="Kohler A."/>
            <person name="LaButti K."/>
            <person name="Lapidus A."/>
            <person name="Lavin J.L."/>
            <person name="Lee Y.-H."/>
            <person name="Lindquist E."/>
            <person name="Lilly W."/>
            <person name="Lucas S."/>
            <person name="Morin E."/>
            <person name="Murat C."/>
            <person name="Oguiza J.A."/>
            <person name="Park J."/>
            <person name="Pisabarro A.G."/>
            <person name="Riley R."/>
            <person name="Rosling A."/>
            <person name="Salamov A."/>
            <person name="Schmidt O."/>
            <person name="Schmutz J."/>
            <person name="Skrede I."/>
            <person name="Stenlid J."/>
            <person name="Wiebenga A."/>
            <person name="Xie X."/>
            <person name="Kues U."/>
            <person name="Hibbett D.S."/>
            <person name="Hoffmeister D."/>
            <person name="Hogberg N."/>
            <person name="Martin F."/>
            <person name="Grigoriev I.V."/>
            <person name="Watkinson S.C."/>
        </authorList>
    </citation>
    <scope>NUCLEOTIDE SEQUENCE</scope>
    <source>
        <strain evidence="2">S7.9</strain>
    </source>
</reference>
<dbReference type="HOGENOM" id="CLU_2074564_0_0_1"/>
<evidence type="ECO:0000256" key="1">
    <source>
        <dbReference type="SAM" id="MobiDB-lite"/>
    </source>
</evidence>
<protein>
    <submittedName>
        <fullName evidence="2">Uncharacterized protein</fullName>
    </submittedName>
</protein>
<name>F8NI52_SERL9</name>
<feature type="compositionally biased region" description="Basic residues" evidence="1">
    <location>
        <begin position="33"/>
        <end position="52"/>
    </location>
</feature>
<dbReference type="RefSeq" id="XP_007313191.1">
    <property type="nucleotide sequence ID" value="XM_007313129.1"/>
</dbReference>
<organism>
    <name type="scientific">Serpula lacrymans var. lacrymans (strain S7.9)</name>
    <name type="common">Dry rot fungus</name>
    <dbReference type="NCBI Taxonomy" id="578457"/>
    <lineage>
        <taxon>Eukaryota</taxon>
        <taxon>Fungi</taxon>
        <taxon>Dikarya</taxon>
        <taxon>Basidiomycota</taxon>
        <taxon>Agaricomycotina</taxon>
        <taxon>Agaricomycetes</taxon>
        <taxon>Agaricomycetidae</taxon>
        <taxon>Boletales</taxon>
        <taxon>Coniophorineae</taxon>
        <taxon>Serpulaceae</taxon>
        <taxon>Serpula</taxon>
    </lineage>
</organism>